<dbReference type="EC" id="2.7.7.23" evidence="3"/>
<accession>A0AAN7WIB2</accession>
<dbReference type="InterPro" id="IPR039741">
    <property type="entry name" value="UDP-sugar_pyrophosphorylase"/>
</dbReference>
<keyword evidence="5" id="KW-0548">Nucleotidyltransferase</keyword>
<reference evidence="8" key="1">
    <citation type="submission" date="2023-07" db="EMBL/GenBank/DDBJ databases">
        <title>A draft genome of Kazachstania heterogenica Y-27499.</title>
        <authorList>
            <person name="Donic C."/>
            <person name="Kralova J.S."/>
            <person name="Fidel L."/>
            <person name="Ben-Dor S."/>
            <person name="Jung S."/>
        </authorList>
    </citation>
    <scope>NUCLEOTIDE SEQUENCE [LARGE SCALE GENOMIC DNA]</scope>
    <source>
        <strain evidence="8">Y27499</strain>
    </source>
</reference>
<dbReference type="EMBL" id="JAWIZZ010000053">
    <property type="protein sequence ID" value="KAK5778734.1"/>
    <property type="molecule type" value="Genomic_DNA"/>
</dbReference>
<dbReference type="CDD" id="cd04193">
    <property type="entry name" value="UDPGlcNAc_PPase"/>
    <property type="match status" value="1"/>
</dbReference>
<evidence type="ECO:0000313" key="7">
    <source>
        <dbReference type="EMBL" id="KAK5778734.1"/>
    </source>
</evidence>
<organism evidence="7 8">
    <name type="scientific">Arxiozyma heterogenica</name>
    <dbReference type="NCBI Taxonomy" id="278026"/>
    <lineage>
        <taxon>Eukaryota</taxon>
        <taxon>Fungi</taxon>
        <taxon>Dikarya</taxon>
        <taxon>Ascomycota</taxon>
        <taxon>Saccharomycotina</taxon>
        <taxon>Saccharomycetes</taxon>
        <taxon>Saccharomycetales</taxon>
        <taxon>Saccharomycetaceae</taxon>
        <taxon>Arxiozyma</taxon>
    </lineage>
</organism>
<evidence type="ECO:0000256" key="6">
    <source>
        <dbReference type="ARBA" id="ARBA00048493"/>
    </source>
</evidence>
<evidence type="ECO:0000256" key="2">
    <source>
        <dbReference type="ARBA" id="ARBA00010401"/>
    </source>
</evidence>
<evidence type="ECO:0000256" key="4">
    <source>
        <dbReference type="ARBA" id="ARBA00022679"/>
    </source>
</evidence>
<dbReference type="InterPro" id="IPR029044">
    <property type="entry name" value="Nucleotide-diphossugar_trans"/>
</dbReference>
<dbReference type="GO" id="GO:0006048">
    <property type="term" value="P:UDP-N-acetylglucosamine biosynthetic process"/>
    <property type="evidence" value="ECO:0007669"/>
    <property type="project" value="TreeGrafter"/>
</dbReference>
<evidence type="ECO:0000313" key="8">
    <source>
        <dbReference type="Proteomes" id="UP001306508"/>
    </source>
</evidence>
<dbReference type="Proteomes" id="UP001306508">
    <property type="component" value="Unassembled WGS sequence"/>
</dbReference>
<dbReference type="PANTHER" id="PTHR11952:SF2">
    <property type="entry name" value="LD24639P"/>
    <property type="match status" value="1"/>
</dbReference>
<dbReference type="PANTHER" id="PTHR11952">
    <property type="entry name" value="UDP- GLUCOSE PYROPHOSPHORYLASE"/>
    <property type="match status" value="1"/>
</dbReference>
<dbReference type="SUPFAM" id="SSF53448">
    <property type="entry name" value="Nucleotide-diphospho-sugar transferases"/>
    <property type="match status" value="1"/>
</dbReference>
<comment type="catalytic activity">
    <reaction evidence="6">
        <text>N-acetyl-alpha-D-glucosamine 1-phosphate + UTP + H(+) = UDP-N-acetyl-alpha-D-glucosamine + diphosphate</text>
        <dbReference type="Rhea" id="RHEA:13509"/>
        <dbReference type="ChEBI" id="CHEBI:15378"/>
        <dbReference type="ChEBI" id="CHEBI:33019"/>
        <dbReference type="ChEBI" id="CHEBI:46398"/>
        <dbReference type="ChEBI" id="CHEBI:57705"/>
        <dbReference type="ChEBI" id="CHEBI:57776"/>
        <dbReference type="EC" id="2.7.7.23"/>
    </reaction>
</comment>
<protein>
    <recommendedName>
        <fullName evidence="3">UDP-N-acetylglucosamine diphosphorylase</fullName>
        <ecNumber evidence="3">2.7.7.23</ecNumber>
    </recommendedName>
</protein>
<dbReference type="AlphaFoldDB" id="A0AAN7WIB2"/>
<comment type="caution">
    <text evidence="7">The sequence shown here is derived from an EMBL/GenBank/DDBJ whole genome shotgun (WGS) entry which is preliminary data.</text>
</comment>
<name>A0AAN7WIB2_9SACH</name>
<evidence type="ECO:0000256" key="5">
    <source>
        <dbReference type="ARBA" id="ARBA00022695"/>
    </source>
</evidence>
<keyword evidence="8" id="KW-1185">Reference proteome</keyword>
<evidence type="ECO:0000256" key="1">
    <source>
        <dbReference type="ARBA" id="ARBA00005208"/>
    </source>
</evidence>
<dbReference type="Gene3D" id="3.90.550.10">
    <property type="entry name" value="Spore Coat Polysaccharide Biosynthesis Protein SpsA, Chain A"/>
    <property type="match status" value="1"/>
</dbReference>
<keyword evidence="4" id="KW-0808">Transferase</keyword>
<comment type="pathway">
    <text evidence="1">Nucleotide-sugar biosynthesis; UDP-N-acetyl-alpha-D-glucosamine biosynthesis; UDP-N-acetyl-alpha-D-glucosamine from N-acetyl-alpha-D-glucosamine 1-phosphate: step 1/1.</text>
</comment>
<gene>
    <name evidence="7" type="ORF">RI543_004406</name>
</gene>
<evidence type="ECO:0000256" key="3">
    <source>
        <dbReference type="ARBA" id="ARBA00012457"/>
    </source>
</evidence>
<dbReference type="InterPro" id="IPR002618">
    <property type="entry name" value="UDPGP_fam"/>
</dbReference>
<proteinExistence type="inferred from homology"/>
<dbReference type="GO" id="GO:0003977">
    <property type="term" value="F:UDP-N-acetylglucosamine diphosphorylase activity"/>
    <property type="evidence" value="ECO:0007669"/>
    <property type="project" value="UniProtKB-EC"/>
</dbReference>
<sequence>MTWESVEQLYKSAGQDHLFHHINSLSHEEKEIFYSNLSNMANRGPPSKLLTDCQNAIKLQELNSQVDPNLIKPLPSTSFHSIIGNDEATNEYYKLGCDAISRGEVAIILMAGGQGTRLGSTLPKGCYDINLPSHKSLFQIQGEKIISLQKICNDCVIPWYIMTSVPTRDATEKFFVDNNYFGLRKDQIIFFNQGTLPAFSSDGKNILLANPLQLVESPDGNGGLYRSLRDNHIVEDFKKRGIKHIYVYCVDNVLSKLADPVFVGYAIKYNFQLATKAVRKRDAHESVGLIVAKDNRPCVIEYSEISKELAESTNEQGLLQFRAANIVNHYYHIDLLSKFLNEWCDNIPYHVARKKIASYDNIKDCYIKPEQPNGIKLEQFIFDVFPTIPLDKFGCLEVERSDEFAPLKNAPGSKTDNPETSRLAYLRLGTQWLKDSGALVGENVLVEVSNKLSYGGENLEQFKGVNFNKNGAYLE</sequence>
<dbReference type="Pfam" id="PF01704">
    <property type="entry name" value="UDPGP"/>
    <property type="match status" value="1"/>
</dbReference>
<comment type="similarity">
    <text evidence="2">Belongs to the UDPGP type 1 family.</text>
</comment>